<comment type="caution">
    <text evidence="2">The sequence shown here is derived from an EMBL/GenBank/DDBJ whole genome shotgun (WGS) entry which is preliminary data.</text>
</comment>
<organism evidence="2 3">
    <name type="scientific">Chytriomyces confervae</name>
    <dbReference type="NCBI Taxonomy" id="246404"/>
    <lineage>
        <taxon>Eukaryota</taxon>
        <taxon>Fungi</taxon>
        <taxon>Fungi incertae sedis</taxon>
        <taxon>Chytridiomycota</taxon>
        <taxon>Chytridiomycota incertae sedis</taxon>
        <taxon>Chytridiomycetes</taxon>
        <taxon>Chytridiales</taxon>
        <taxon>Chytriomycetaceae</taxon>
        <taxon>Chytriomyces</taxon>
    </lineage>
</organism>
<feature type="compositionally biased region" description="Polar residues" evidence="1">
    <location>
        <begin position="425"/>
        <end position="435"/>
    </location>
</feature>
<name>A0A507FEX0_9FUNG</name>
<accession>A0A507FEX0</accession>
<proteinExistence type="predicted"/>
<reference evidence="2 3" key="1">
    <citation type="journal article" date="2019" name="Sci. Rep.">
        <title>Comparative genomics of chytrid fungi reveal insights into the obligate biotrophic and pathogenic lifestyle of Synchytrium endobioticum.</title>
        <authorList>
            <person name="van de Vossenberg B.T.L.H."/>
            <person name="Warris S."/>
            <person name="Nguyen H.D.T."/>
            <person name="van Gent-Pelzer M.P.E."/>
            <person name="Joly D.L."/>
            <person name="van de Geest H.C."/>
            <person name="Bonants P.J.M."/>
            <person name="Smith D.S."/>
            <person name="Levesque C.A."/>
            <person name="van der Lee T.A.J."/>
        </authorList>
    </citation>
    <scope>NUCLEOTIDE SEQUENCE [LARGE SCALE GENOMIC DNA]</scope>
    <source>
        <strain evidence="2 3">CBS 675.73</strain>
    </source>
</reference>
<feature type="compositionally biased region" description="Polar residues" evidence="1">
    <location>
        <begin position="442"/>
        <end position="456"/>
    </location>
</feature>
<gene>
    <name evidence="2" type="ORF">CcCBS67573_g04616</name>
</gene>
<dbReference type="Proteomes" id="UP000320333">
    <property type="component" value="Unassembled WGS sequence"/>
</dbReference>
<feature type="region of interest" description="Disordered" evidence="1">
    <location>
        <begin position="405"/>
        <end position="467"/>
    </location>
</feature>
<dbReference type="EMBL" id="QEAP01000143">
    <property type="protein sequence ID" value="TPX74117.1"/>
    <property type="molecule type" value="Genomic_DNA"/>
</dbReference>
<dbReference type="OrthoDB" id="2142473at2759"/>
<keyword evidence="3" id="KW-1185">Reference proteome</keyword>
<evidence type="ECO:0000256" key="1">
    <source>
        <dbReference type="SAM" id="MobiDB-lite"/>
    </source>
</evidence>
<evidence type="ECO:0000313" key="2">
    <source>
        <dbReference type="EMBL" id="TPX74117.1"/>
    </source>
</evidence>
<dbReference type="AlphaFoldDB" id="A0A507FEX0"/>
<evidence type="ECO:0000313" key="3">
    <source>
        <dbReference type="Proteomes" id="UP000320333"/>
    </source>
</evidence>
<protein>
    <submittedName>
        <fullName evidence="2">Uncharacterized protein</fullName>
    </submittedName>
</protein>
<sequence>MNNPAKPRSTSRRASLFLVTPLGIIPEQGRAVALGDVPHADNPRHSSRNSTVFITESDERKMSILSEESYGQPLNSKSDSQRQMIVFGKKRFNLAVLKKQASRKAGVKQTRNFSLILQSAQFDKFLLAAAGYAKAFVKLLHLEKVKMAPVVSATQEDSKMSQSSALEEKEKQSSVKQRRMSIAAHLFEDSIEASEDFAKLEKKETLQQFANAYCFLLLHVSRNGMEPAMERAYFEAIYSITKEISTTLINMPPYNASIEVELNRLFRGNLFCGQPSQSQTTSIIAASASPAIPHEKKRRASVVVASKSLWGQGNATATTATVANPTQQLASESLHLPTIQNPAMSVNAVSTNASVISNSGAPAAAIKFKAKASILGKIGALSKTSPASKMLQLATKFNHERAVLESEDVAGSTSEPASVAEPAQASPQVPPNSVKSVEKRASISSSSAPHPNQTVGDKTAVKNRQRKNISLSDIRMARSPLADLVLPPPQRFLFT</sequence>